<evidence type="ECO:0000256" key="6">
    <source>
        <dbReference type="ARBA" id="ARBA00047820"/>
    </source>
</evidence>
<dbReference type="RefSeq" id="WP_048554652.1">
    <property type="nucleotide sequence ID" value="NZ_HF570958.1"/>
</dbReference>
<feature type="region of interest" description="Disordered" evidence="8">
    <location>
        <begin position="169"/>
        <end position="218"/>
    </location>
</feature>
<dbReference type="SUPFAM" id="SSF50324">
    <property type="entry name" value="Inorganic pyrophosphatase"/>
    <property type="match status" value="1"/>
</dbReference>
<evidence type="ECO:0000256" key="7">
    <source>
        <dbReference type="HAMAP-Rule" id="MF_00209"/>
    </source>
</evidence>
<reference evidence="10" key="1">
    <citation type="submission" date="2012-05" db="EMBL/GenBank/DDBJ databases">
        <authorList>
            <person name="McIlroy S."/>
        </authorList>
    </citation>
    <scope>NUCLEOTIDE SEQUENCE</scope>
    <source>
        <strain evidence="10">T1-X7</strain>
    </source>
</reference>
<keyword evidence="2 7" id="KW-0963">Cytoplasm</keyword>
<comment type="subunit">
    <text evidence="7">Homohexamer.</text>
</comment>
<feature type="binding site" evidence="7">
    <location>
        <position position="89"/>
    </location>
    <ligand>
        <name>Mg(2+)</name>
        <dbReference type="ChEBI" id="CHEBI:18420"/>
        <label>1</label>
    </ligand>
</feature>
<dbReference type="Gene3D" id="3.90.80.10">
    <property type="entry name" value="Inorganic pyrophosphatase"/>
    <property type="match status" value="1"/>
</dbReference>
<dbReference type="FunFam" id="3.90.80.10:FF:000003">
    <property type="entry name" value="Inorganic pyrophosphatase"/>
    <property type="match status" value="1"/>
</dbReference>
<keyword evidence="3 7" id="KW-0479">Metal-binding</keyword>
<keyword evidence="4 7" id="KW-0378">Hydrolase</keyword>
<dbReference type="PANTHER" id="PTHR10286">
    <property type="entry name" value="INORGANIC PYROPHOSPHATASE"/>
    <property type="match status" value="1"/>
</dbReference>
<dbReference type="Pfam" id="PF00719">
    <property type="entry name" value="Pyrophosphatase"/>
    <property type="match status" value="1"/>
</dbReference>
<dbReference type="EMBL" id="CAJB01000205">
    <property type="protein sequence ID" value="CCH78385.1"/>
    <property type="molecule type" value="Genomic_DNA"/>
</dbReference>
<dbReference type="OrthoDB" id="5187599at2"/>
<reference evidence="10 11" key="2">
    <citation type="journal article" date="2013" name="ISME J.">
        <title>A metabolic model for members of the genus Tetrasphaera involved in enhanced biological phosphorus removal.</title>
        <authorList>
            <person name="Kristiansen R."/>
            <person name="Nguyen H.T.T."/>
            <person name="Saunders A.M."/>
            <person name="Nielsen J.L."/>
            <person name="Wimmer R."/>
            <person name="Le V.Q."/>
            <person name="McIlroy S.J."/>
            <person name="Petrovski S."/>
            <person name="Seviour R.J."/>
            <person name="Calteau A."/>
            <person name="Nielsen K.L."/>
            <person name="Nielsen P.H."/>
        </authorList>
    </citation>
    <scope>NUCLEOTIDE SEQUENCE [LARGE SCALE GENOMIC DNA]</scope>
    <source>
        <strain evidence="10 11">T1-X7</strain>
    </source>
</reference>
<feature type="binding site" evidence="7">
    <location>
        <position position="89"/>
    </location>
    <ligand>
        <name>Mg(2+)</name>
        <dbReference type="ChEBI" id="CHEBI:18420"/>
        <label>3</label>
    </ligand>
</feature>
<dbReference type="STRING" id="1194083.BN12_2180003"/>
<comment type="similarity">
    <text evidence="7">Belongs to the PPase family.</text>
</comment>
<feature type="compositionally biased region" description="Basic and acidic residues" evidence="8">
    <location>
        <begin position="169"/>
        <end position="182"/>
    </location>
</feature>
<evidence type="ECO:0000313" key="9">
    <source>
        <dbReference type="EMBL" id="CCH77715.1"/>
    </source>
</evidence>
<organism evidence="10 11">
    <name type="scientific">Nostocoides japonicum T1-X7</name>
    <dbReference type="NCBI Taxonomy" id="1194083"/>
    <lineage>
        <taxon>Bacteria</taxon>
        <taxon>Bacillati</taxon>
        <taxon>Actinomycetota</taxon>
        <taxon>Actinomycetes</taxon>
        <taxon>Micrococcales</taxon>
        <taxon>Intrasporangiaceae</taxon>
        <taxon>Nostocoides</taxon>
    </lineage>
</organism>
<sequence>MEFDVTIEIPQGSRNKYEVDHATGRIRLDRLLFTSTRYPADYGYIEDTLGEDGDPLDALVLLDEPTWPGCLVRARPIGMFHMRDEAGGDDKILCMPAGDPRKDAIVELDDINDFDRLEIQHFFETYKDLEPGKSVEGAHWAGRAEAEECVREAVARARDAGLTTARWRMPDHTDENVHDLSEGGKQSHAKAPSEWTPAEPGPTERLATKEHPLSDTKS</sequence>
<evidence type="ECO:0000313" key="11">
    <source>
        <dbReference type="Proteomes" id="UP000035721"/>
    </source>
</evidence>
<proteinExistence type="inferred from homology"/>
<evidence type="ECO:0000256" key="4">
    <source>
        <dbReference type="ARBA" id="ARBA00022801"/>
    </source>
</evidence>
<dbReference type="AlphaFoldDB" id="A0A077M2C8"/>
<feature type="binding site" evidence="7">
    <location>
        <position position="126"/>
    </location>
    <ligand>
        <name>substrate</name>
    </ligand>
</feature>
<protein>
    <recommendedName>
        <fullName evidence="7">Inorganic pyrophosphatase</fullName>
        <ecNumber evidence="7">3.6.1.1</ecNumber>
    </recommendedName>
    <alternativeName>
        <fullName evidence="7">Pyrophosphate phospho-hydrolase</fullName>
        <shortName evidence="7">PPase</shortName>
    </alternativeName>
</protein>
<accession>A0A077M2C8</accession>
<dbReference type="GO" id="GO:0004427">
    <property type="term" value="F:inorganic diphosphate phosphatase activity"/>
    <property type="evidence" value="ECO:0007669"/>
    <property type="project" value="UniProtKB-UniRule"/>
</dbReference>
<dbReference type="GO" id="GO:0006796">
    <property type="term" value="P:phosphate-containing compound metabolic process"/>
    <property type="evidence" value="ECO:0007669"/>
    <property type="project" value="InterPro"/>
</dbReference>
<keyword evidence="11" id="KW-1185">Reference proteome</keyword>
<evidence type="ECO:0000313" key="10">
    <source>
        <dbReference type="EMBL" id="CCH78385.1"/>
    </source>
</evidence>
<feature type="binding site" evidence="7">
    <location>
        <position position="57"/>
    </location>
    <ligand>
        <name>Mg(2+)</name>
        <dbReference type="ChEBI" id="CHEBI:18420"/>
        <label>1</label>
    </ligand>
</feature>
<dbReference type="InterPro" id="IPR008162">
    <property type="entry name" value="Pyrophosphatase"/>
</dbReference>
<comment type="cofactor">
    <cofactor evidence="1 7">
        <name>Mg(2+)</name>
        <dbReference type="ChEBI" id="CHEBI:18420"/>
    </cofactor>
</comment>
<feature type="binding site" evidence="7">
    <location>
        <position position="16"/>
    </location>
    <ligand>
        <name>substrate</name>
    </ligand>
</feature>
<dbReference type="EC" id="3.6.1.1" evidence="7"/>
<evidence type="ECO:0000256" key="8">
    <source>
        <dbReference type="SAM" id="MobiDB-lite"/>
    </source>
</evidence>
<dbReference type="GO" id="GO:0005737">
    <property type="term" value="C:cytoplasm"/>
    <property type="evidence" value="ECO:0007669"/>
    <property type="project" value="UniProtKB-SubCell"/>
</dbReference>
<comment type="catalytic activity">
    <reaction evidence="6 7">
        <text>diphosphate + H2O = 2 phosphate + H(+)</text>
        <dbReference type="Rhea" id="RHEA:24576"/>
        <dbReference type="ChEBI" id="CHEBI:15377"/>
        <dbReference type="ChEBI" id="CHEBI:15378"/>
        <dbReference type="ChEBI" id="CHEBI:33019"/>
        <dbReference type="ChEBI" id="CHEBI:43474"/>
        <dbReference type="EC" id="3.6.1.1"/>
    </reaction>
</comment>
<dbReference type="GO" id="GO:0000287">
    <property type="term" value="F:magnesium ion binding"/>
    <property type="evidence" value="ECO:0007669"/>
    <property type="project" value="UniProtKB-UniRule"/>
</dbReference>
<evidence type="ECO:0000256" key="1">
    <source>
        <dbReference type="ARBA" id="ARBA00001946"/>
    </source>
</evidence>
<comment type="caution">
    <text evidence="10">The sequence shown here is derived from an EMBL/GenBank/DDBJ whole genome shotgun (WGS) entry which is preliminary data.</text>
</comment>
<keyword evidence="5 7" id="KW-0460">Magnesium</keyword>
<feature type="binding site" evidence="7">
    <location>
        <position position="84"/>
    </location>
    <ligand>
        <name>Mg(2+)</name>
        <dbReference type="ChEBI" id="CHEBI:18420"/>
        <label>3</label>
    </ligand>
</feature>
<dbReference type="EMBL" id="CAJB01000133">
    <property type="protein sequence ID" value="CCH77715.1"/>
    <property type="molecule type" value="Genomic_DNA"/>
</dbReference>
<dbReference type="PROSITE" id="PS00387">
    <property type="entry name" value="PPASE"/>
    <property type="match status" value="1"/>
</dbReference>
<feature type="binding site" evidence="7">
    <location>
        <position position="30"/>
    </location>
    <ligand>
        <name>substrate</name>
    </ligand>
</feature>
<dbReference type="CDD" id="cd00412">
    <property type="entry name" value="pyrophosphatase"/>
    <property type="match status" value="1"/>
</dbReference>
<comment type="function">
    <text evidence="7">Catalyzes the hydrolysis of inorganic pyrophosphate (PPi) forming two phosphate ions.</text>
</comment>
<feature type="compositionally biased region" description="Basic and acidic residues" evidence="8">
    <location>
        <begin position="206"/>
        <end position="218"/>
    </location>
</feature>
<dbReference type="InterPro" id="IPR036649">
    <property type="entry name" value="Pyrophosphatase_sf"/>
</dbReference>
<feature type="binding site" evidence="7">
    <location>
        <position position="8"/>
    </location>
    <ligand>
        <name>Mg(2+)</name>
        <dbReference type="ChEBI" id="CHEBI:18420"/>
        <label>2</label>
    </ligand>
</feature>
<feature type="binding site" evidence="7">
    <location>
        <position position="52"/>
    </location>
    <ligand>
        <name>Mg(2+)</name>
        <dbReference type="ChEBI" id="CHEBI:18420"/>
        <label>1</label>
    </ligand>
</feature>
<feature type="binding site" evidence="7">
    <location>
        <position position="42"/>
    </location>
    <ligand>
        <name>substrate</name>
    </ligand>
</feature>
<gene>
    <name evidence="7" type="primary">ppa</name>
    <name evidence="9" type="ORF">BN12_2180003</name>
    <name evidence="10" type="ORF">BN12_2830001</name>
</gene>
<name>A0A077M2C8_9MICO</name>
<evidence type="ECO:0000256" key="3">
    <source>
        <dbReference type="ARBA" id="ARBA00022723"/>
    </source>
</evidence>
<evidence type="ECO:0000256" key="2">
    <source>
        <dbReference type="ARBA" id="ARBA00022490"/>
    </source>
</evidence>
<feature type="binding site" evidence="7">
    <location>
        <position position="57"/>
    </location>
    <ligand>
        <name>Mg(2+)</name>
        <dbReference type="ChEBI" id="CHEBI:18420"/>
        <label>2</label>
    </ligand>
</feature>
<comment type="subcellular location">
    <subcellularLocation>
        <location evidence="7">Cytoplasm</location>
    </subcellularLocation>
</comment>
<dbReference type="Proteomes" id="UP000035721">
    <property type="component" value="Unassembled WGS sequence"/>
</dbReference>
<dbReference type="HAMAP" id="MF_00209">
    <property type="entry name" value="Inorganic_PPase"/>
    <property type="match status" value="1"/>
</dbReference>
<evidence type="ECO:0000256" key="5">
    <source>
        <dbReference type="ARBA" id="ARBA00022842"/>
    </source>
</evidence>
<feature type="active site" description="Proton acceptor" evidence="7">
    <location>
        <position position="89"/>
    </location>
</feature>